<dbReference type="SUPFAM" id="SSF161098">
    <property type="entry name" value="MetI-like"/>
    <property type="match status" value="1"/>
</dbReference>
<keyword evidence="6" id="KW-0029">Amino-acid transport</keyword>
<dbReference type="EMBL" id="FWFZ01000015">
    <property type="protein sequence ID" value="SLN60890.1"/>
    <property type="molecule type" value="Genomic_DNA"/>
</dbReference>
<dbReference type="PROSITE" id="PS50928">
    <property type="entry name" value="ABC_TM1"/>
    <property type="match status" value="1"/>
</dbReference>
<evidence type="ECO:0000256" key="7">
    <source>
        <dbReference type="ARBA" id="ARBA00022989"/>
    </source>
</evidence>
<gene>
    <name evidence="14" type="primary">yecS</name>
    <name evidence="14" type="ORF">ROA7023_02821</name>
</gene>
<dbReference type="PANTHER" id="PTHR30614:SF0">
    <property type="entry name" value="L-CYSTINE TRANSPORT SYSTEM PERMEASE PROTEIN TCYL"/>
    <property type="match status" value="1"/>
</dbReference>
<accession>A0A1Y5TCE4</accession>
<evidence type="ECO:0000259" key="13">
    <source>
        <dbReference type="PROSITE" id="PS50928"/>
    </source>
</evidence>
<evidence type="ECO:0000256" key="12">
    <source>
        <dbReference type="RuleBase" id="RU363032"/>
    </source>
</evidence>
<feature type="transmembrane region" description="Helical" evidence="12">
    <location>
        <begin position="20"/>
        <end position="43"/>
    </location>
</feature>
<sequence length="244" mass="27300">MNWSWSYFFEYLTNGLMVEGAWTTIWLSVVSMVLGLGLGVIAAMMKMYGNRALRWIAEFYIWLFRGTPILIQLVIIYTGLPQLGIRLNVIESAILGLALNEGAYLAEIIRAGIMSVDKGQNDAARSVGMTWRERMWLVILPQATRTIIPPLGNQFNGMLKTTSLASVISMEELMRNAQMLAQIEFRVLEVYLVAALWYLLLVSIWSAIQVRIEAHYEKPFGPAAAVSPEAEKELAKAIEKAGPA</sequence>
<dbReference type="GO" id="GO:0022857">
    <property type="term" value="F:transmembrane transporter activity"/>
    <property type="evidence" value="ECO:0007669"/>
    <property type="project" value="InterPro"/>
</dbReference>
<proteinExistence type="inferred from homology"/>
<dbReference type="CDD" id="cd06261">
    <property type="entry name" value="TM_PBP2"/>
    <property type="match status" value="1"/>
</dbReference>
<dbReference type="Proteomes" id="UP000193900">
    <property type="component" value="Unassembled WGS sequence"/>
</dbReference>
<dbReference type="InterPro" id="IPR000515">
    <property type="entry name" value="MetI-like"/>
</dbReference>
<keyword evidence="7 12" id="KW-1133">Transmembrane helix</keyword>
<name>A0A1Y5TCE4_9RHOB</name>
<reference evidence="14 15" key="1">
    <citation type="submission" date="2017-03" db="EMBL/GenBank/DDBJ databases">
        <authorList>
            <person name="Afonso C.L."/>
            <person name="Miller P.J."/>
            <person name="Scott M.A."/>
            <person name="Spackman E."/>
            <person name="Goraichik I."/>
            <person name="Dimitrov K.M."/>
            <person name="Suarez D.L."/>
            <person name="Swayne D.E."/>
        </authorList>
    </citation>
    <scope>NUCLEOTIDE SEQUENCE [LARGE SCALE GENOMIC DNA]</scope>
    <source>
        <strain evidence="14 15">CECT 7023</strain>
    </source>
</reference>
<protein>
    <recommendedName>
        <fullName evidence="11">Glutamate/aspartate import permease protein GltK</fullName>
    </recommendedName>
</protein>
<dbReference type="RefSeq" id="WP_234992226.1">
    <property type="nucleotide sequence ID" value="NZ_FWFZ01000015.1"/>
</dbReference>
<keyword evidence="3 12" id="KW-0813">Transport</keyword>
<dbReference type="InterPro" id="IPR043429">
    <property type="entry name" value="ArtM/GltK/GlnP/TcyL/YhdX-like"/>
</dbReference>
<dbReference type="PANTHER" id="PTHR30614">
    <property type="entry name" value="MEMBRANE COMPONENT OF AMINO ACID ABC TRANSPORTER"/>
    <property type="match status" value="1"/>
</dbReference>
<evidence type="ECO:0000256" key="2">
    <source>
        <dbReference type="ARBA" id="ARBA00010072"/>
    </source>
</evidence>
<evidence type="ECO:0000256" key="8">
    <source>
        <dbReference type="ARBA" id="ARBA00023136"/>
    </source>
</evidence>
<feature type="transmembrane region" description="Helical" evidence="12">
    <location>
        <begin position="190"/>
        <end position="208"/>
    </location>
</feature>
<dbReference type="Pfam" id="PF00528">
    <property type="entry name" value="BPD_transp_1"/>
    <property type="match status" value="1"/>
</dbReference>
<evidence type="ECO:0000256" key="6">
    <source>
        <dbReference type="ARBA" id="ARBA00022970"/>
    </source>
</evidence>
<comment type="subunit">
    <text evidence="10">The complex is composed of two ATP-binding proteins (GltL), two transmembrane proteins (GltJ and GltK) and a solute-binding protein (GltI).</text>
</comment>
<evidence type="ECO:0000256" key="3">
    <source>
        <dbReference type="ARBA" id="ARBA00022448"/>
    </source>
</evidence>
<comment type="similarity">
    <text evidence="2">Belongs to the binding-protein-dependent transport system permease family. HisMQ subfamily.</text>
</comment>
<dbReference type="AlphaFoldDB" id="A0A1Y5TCE4"/>
<feature type="transmembrane region" description="Helical" evidence="12">
    <location>
        <begin position="55"/>
        <end position="77"/>
    </location>
</feature>
<comment type="subcellular location">
    <subcellularLocation>
        <location evidence="1">Cell inner membrane</location>
        <topology evidence="1">Multi-pass membrane protein</topology>
    </subcellularLocation>
    <subcellularLocation>
        <location evidence="12">Cell membrane</location>
        <topology evidence="12">Multi-pass membrane protein</topology>
    </subcellularLocation>
</comment>
<dbReference type="Gene3D" id="1.10.3720.10">
    <property type="entry name" value="MetI-like"/>
    <property type="match status" value="1"/>
</dbReference>
<evidence type="ECO:0000256" key="9">
    <source>
        <dbReference type="ARBA" id="ARBA00060298"/>
    </source>
</evidence>
<dbReference type="GO" id="GO:0043190">
    <property type="term" value="C:ATP-binding cassette (ABC) transporter complex"/>
    <property type="evidence" value="ECO:0007669"/>
    <property type="project" value="InterPro"/>
</dbReference>
<dbReference type="InterPro" id="IPR035906">
    <property type="entry name" value="MetI-like_sf"/>
</dbReference>
<dbReference type="NCBIfam" id="TIGR01726">
    <property type="entry name" value="HEQRo_perm_3TM"/>
    <property type="match status" value="1"/>
</dbReference>
<dbReference type="FunFam" id="1.10.3720.10:FF:000006">
    <property type="entry name" value="Glutamate/aspartate ABC transporter, permease protein GltK"/>
    <property type="match status" value="1"/>
</dbReference>
<evidence type="ECO:0000256" key="11">
    <source>
        <dbReference type="ARBA" id="ARBA00073645"/>
    </source>
</evidence>
<comment type="function">
    <text evidence="9">Part of the ABC transporter complex GltIJKL involved in glutamate and aspartate uptake. Probably responsible for the translocation of the substrate across the membrane.</text>
</comment>
<evidence type="ECO:0000256" key="1">
    <source>
        <dbReference type="ARBA" id="ARBA00004429"/>
    </source>
</evidence>
<keyword evidence="4" id="KW-1003">Cell membrane</keyword>
<feature type="domain" description="ABC transmembrane type-1" evidence="13">
    <location>
        <begin position="21"/>
        <end position="209"/>
    </location>
</feature>
<dbReference type="GO" id="GO:0006865">
    <property type="term" value="P:amino acid transport"/>
    <property type="evidence" value="ECO:0007669"/>
    <property type="project" value="UniProtKB-KW"/>
</dbReference>
<dbReference type="InterPro" id="IPR010065">
    <property type="entry name" value="AA_ABC_transptr_permease_3TM"/>
</dbReference>
<keyword evidence="15" id="KW-1185">Reference proteome</keyword>
<evidence type="ECO:0000256" key="10">
    <source>
        <dbReference type="ARBA" id="ARBA00062718"/>
    </source>
</evidence>
<evidence type="ECO:0000313" key="15">
    <source>
        <dbReference type="Proteomes" id="UP000193900"/>
    </source>
</evidence>
<organism evidence="14 15">
    <name type="scientific">Roseisalinus antarcticus</name>
    <dbReference type="NCBI Taxonomy" id="254357"/>
    <lineage>
        <taxon>Bacteria</taxon>
        <taxon>Pseudomonadati</taxon>
        <taxon>Pseudomonadota</taxon>
        <taxon>Alphaproteobacteria</taxon>
        <taxon>Rhodobacterales</taxon>
        <taxon>Roseobacteraceae</taxon>
        <taxon>Roseisalinus</taxon>
    </lineage>
</organism>
<keyword evidence="5 12" id="KW-0812">Transmembrane</keyword>
<keyword evidence="8 12" id="KW-0472">Membrane</keyword>
<evidence type="ECO:0000313" key="14">
    <source>
        <dbReference type="EMBL" id="SLN60890.1"/>
    </source>
</evidence>
<evidence type="ECO:0000256" key="5">
    <source>
        <dbReference type="ARBA" id="ARBA00022692"/>
    </source>
</evidence>
<evidence type="ECO:0000256" key="4">
    <source>
        <dbReference type="ARBA" id="ARBA00022475"/>
    </source>
</evidence>